<evidence type="ECO:0000256" key="1">
    <source>
        <dbReference type="PROSITE-ProRule" id="PRU00175"/>
    </source>
</evidence>
<keyword evidence="1" id="KW-0862">Zinc</keyword>
<reference evidence="4 5" key="1">
    <citation type="submission" date="2020-01" db="EMBL/GenBank/DDBJ databases">
        <authorList>
            <consortium name="DOE Joint Genome Institute"/>
            <person name="Haridas S."/>
            <person name="Albert R."/>
            <person name="Binder M."/>
            <person name="Bloem J."/>
            <person name="Labutti K."/>
            <person name="Salamov A."/>
            <person name="Andreopoulos B."/>
            <person name="Baker S.E."/>
            <person name="Barry K."/>
            <person name="Bills G."/>
            <person name="Bluhm B.H."/>
            <person name="Cannon C."/>
            <person name="Castanera R."/>
            <person name="Culley D.E."/>
            <person name="Daum C."/>
            <person name="Ezra D."/>
            <person name="Gonzalez J.B."/>
            <person name="Henrissat B."/>
            <person name="Kuo A."/>
            <person name="Liang C."/>
            <person name="Lipzen A."/>
            <person name="Lutzoni F."/>
            <person name="Magnuson J."/>
            <person name="Mondo S."/>
            <person name="Nolan M."/>
            <person name="Ohm R."/>
            <person name="Pangilinan J."/>
            <person name="Park H.-J.H."/>
            <person name="Ramirez L."/>
            <person name="Alfaro M."/>
            <person name="Sun H."/>
            <person name="Tritt A."/>
            <person name="Yoshinaga Y."/>
            <person name="Zwiers L.-H.L."/>
            <person name="Turgeon B.G."/>
            <person name="Goodwin S.B."/>
            <person name="Spatafora J.W."/>
            <person name="Crous P.W."/>
            <person name="Grigoriev I.V."/>
        </authorList>
    </citation>
    <scope>NUCLEOTIDE SEQUENCE [LARGE SCALE GENOMIC DNA]</scope>
    <source>
        <strain evidence="4 5">CBS 611.86</strain>
    </source>
</reference>
<organism evidence="4 5">
    <name type="scientific">Massariosphaeria phaeospora</name>
    <dbReference type="NCBI Taxonomy" id="100035"/>
    <lineage>
        <taxon>Eukaryota</taxon>
        <taxon>Fungi</taxon>
        <taxon>Dikarya</taxon>
        <taxon>Ascomycota</taxon>
        <taxon>Pezizomycotina</taxon>
        <taxon>Dothideomycetes</taxon>
        <taxon>Pleosporomycetidae</taxon>
        <taxon>Pleosporales</taxon>
        <taxon>Pleosporales incertae sedis</taxon>
        <taxon>Massariosphaeria</taxon>
    </lineage>
</organism>
<dbReference type="InterPro" id="IPR001841">
    <property type="entry name" value="Znf_RING"/>
</dbReference>
<keyword evidence="5" id="KW-1185">Reference proteome</keyword>
<dbReference type="PROSITE" id="PS50089">
    <property type="entry name" value="ZF_RING_2"/>
    <property type="match status" value="1"/>
</dbReference>
<feature type="transmembrane region" description="Helical" evidence="2">
    <location>
        <begin position="251"/>
        <end position="284"/>
    </location>
</feature>
<keyword evidence="1" id="KW-0863">Zinc-finger</keyword>
<dbReference type="OrthoDB" id="3800373at2759"/>
<keyword evidence="1" id="KW-0479">Metal-binding</keyword>
<dbReference type="Gene3D" id="3.30.40.10">
    <property type="entry name" value="Zinc/RING finger domain, C3HC4 (zinc finger)"/>
    <property type="match status" value="1"/>
</dbReference>
<dbReference type="EMBL" id="JAADJZ010000023">
    <property type="protein sequence ID" value="KAF2867520.1"/>
    <property type="molecule type" value="Genomic_DNA"/>
</dbReference>
<evidence type="ECO:0000256" key="2">
    <source>
        <dbReference type="SAM" id="Phobius"/>
    </source>
</evidence>
<evidence type="ECO:0000313" key="4">
    <source>
        <dbReference type="EMBL" id="KAF2867520.1"/>
    </source>
</evidence>
<accession>A0A7C8M1X5</accession>
<dbReference type="Proteomes" id="UP000481861">
    <property type="component" value="Unassembled WGS sequence"/>
</dbReference>
<proteinExistence type="predicted"/>
<dbReference type="SUPFAM" id="SSF57850">
    <property type="entry name" value="RING/U-box"/>
    <property type="match status" value="1"/>
</dbReference>
<keyword evidence="2" id="KW-1133">Transmembrane helix</keyword>
<sequence>MAGKYAPFTNILDKTNRRYLYKAVPTPSDDDECFICLRKFGTRDSPDDYEPPCEPIKLVGCGHIVGKQCFEQYRRRTSDVDLCLTCRQNLATVEVPPSQTRYCQVLRWVGQCARLHESDTVQPKNRLFLALLKGSQLTGWEMLACMFDMLGFQILGPVITLTLAVLCLALSEIAKLYVEPVTIAVMGSPLAQELATLIQFVVGNLQVTYPFYGPSLQKPGYGVWLLVAGLNVFCFVVWTEVARLCWLFHRAAFVLSCILGIVGCVFFVLGTMFAVLVTLVALYANRRAQNGECVKEYNTLSSSSS</sequence>
<evidence type="ECO:0000259" key="3">
    <source>
        <dbReference type="PROSITE" id="PS50089"/>
    </source>
</evidence>
<keyword evidence="2" id="KW-0812">Transmembrane</keyword>
<feature type="domain" description="RING-type" evidence="3">
    <location>
        <begin position="33"/>
        <end position="87"/>
    </location>
</feature>
<protein>
    <recommendedName>
        <fullName evidence="3">RING-type domain-containing protein</fullName>
    </recommendedName>
</protein>
<feature type="transmembrane region" description="Helical" evidence="2">
    <location>
        <begin position="221"/>
        <end position="239"/>
    </location>
</feature>
<comment type="caution">
    <text evidence="4">The sequence shown here is derived from an EMBL/GenBank/DDBJ whole genome shotgun (WGS) entry which is preliminary data.</text>
</comment>
<keyword evidence="2" id="KW-0472">Membrane</keyword>
<name>A0A7C8M1X5_9PLEO</name>
<feature type="transmembrane region" description="Helical" evidence="2">
    <location>
        <begin position="150"/>
        <end position="169"/>
    </location>
</feature>
<evidence type="ECO:0000313" key="5">
    <source>
        <dbReference type="Proteomes" id="UP000481861"/>
    </source>
</evidence>
<dbReference type="GO" id="GO:0008270">
    <property type="term" value="F:zinc ion binding"/>
    <property type="evidence" value="ECO:0007669"/>
    <property type="project" value="UniProtKB-KW"/>
</dbReference>
<dbReference type="AlphaFoldDB" id="A0A7C8M1X5"/>
<dbReference type="InterPro" id="IPR013083">
    <property type="entry name" value="Znf_RING/FYVE/PHD"/>
</dbReference>
<gene>
    <name evidence="4" type="ORF">BDV95DRAFT_610907</name>
</gene>